<gene>
    <name evidence="4" type="ORF">C9I57_00765</name>
</gene>
<dbReference type="SUPFAM" id="SSF48452">
    <property type="entry name" value="TPR-like"/>
    <property type="match status" value="1"/>
</dbReference>
<feature type="domain" description="Bacteriophage N4 adsorption protein A C-terminal" evidence="3">
    <location>
        <begin position="744"/>
        <end position="913"/>
    </location>
</feature>
<evidence type="ECO:0000313" key="4">
    <source>
        <dbReference type="EMBL" id="PTB22367.1"/>
    </source>
</evidence>
<dbReference type="Proteomes" id="UP000240638">
    <property type="component" value="Unassembled WGS sequence"/>
</dbReference>
<dbReference type="Pfam" id="PF13283">
    <property type="entry name" value="NfrA_C"/>
    <property type="match status" value="1"/>
</dbReference>
<dbReference type="EMBL" id="PYUC01000001">
    <property type="protein sequence ID" value="PTB22367.1"/>
    <property type="molecule type" value="Genomic_DNA"/>
</dbReference>
<sequence length="919" mass="97691">MIESILKRRTGLTRSIAANTGRVLRAGDPAFPFRRNTHPSSMPSGTVTRAALAFALAAGLSCASGAALAQPATHAPQAVGVERITLPLEGAAYRVAQQAYTAYGRGDYKLALARAREAIRQRPDVVSLRLLLANVLAAQRRYGEASRSLREAIAQLGADRALVSRRRQIDALSVSTRAVARAGNAKQATDPDRLSGAAYSAAQQAYKAYNAKDFPSAVKYAQEAIALRPDVLRLRLLLIDAAGAAGDDKLAWDANVDAVKHLGDNEDLRLRRLFVGSRLSLKASVDAYDAREKGDFALAERAARDAVDYAPDAIDYRIELFDVLAAQREWPALEAAASDAIVYDNTELMPYVFRAYARAAQQRFDAAEPDLDQVFHDSDATHASQNAARAIAADIWIEEGRPQRALEKLTALRPTGDDSDALIVERIDRARRRIAAAGRTSAGAAASGPAAASTASDASAASITAGASAASHVTSASTASPASPVDAQTLAAQVAANARPSVECDVDEFGAGCDPSPADPGFAAARASERAAERGDKKGAVRFAREAVAAAPTSALHRMELVDALDDAGETKEASAEARAMVRDGMLDALTPISAAYVALRAGDDKRAVRDFRRAATGGKLSADEFADAGYAGLAADRDADAARYFERAIDASSGAKTSSPAARQQVEDLRSAHAEATRKWGFEASLGYRSAGLQSGFTATPSPTISNNWQAGVEAYWRPFGSLGDRLFEVYARGDESFGVKGGDASGASTLEAAFGARAKPFADLDAIVAFERIVAIGSRAQGDWLARIGYSGGIGTERRIDVPSWWTVQGYAEAGHFVNAGSTYATASLEAGRTFRIDRVTPRWTVFPYAVIGADYDSSIDRSIPLGAGLGVSTRYVFRDSKYDAPRSYVDLSLQYRLRLAGDDRARGVFFETVFSY</sequence>
<accession>A0A2T3Y0R9</accession>
<proteinExistence type="predicted"/>
<organism evidence="4 5">
    <name type="scientific">Trinickia symbiotica</name>
    <dbReference type="NCBI Taxonomy" id="863227"/>
    <lineage>
        <taxon>Bacteria</taxon>
        <taxon>Pseudomonadati</taxon>
        <taxon>Pseudomonadota</taxon>
        <taxon>Betaproteobacteria</taxon>
        <taxon>Burkholderiales</taxon>
        <taxon>Burkholderiaceae</taxon>
        <taxon>Trinickia</taxon>
    </lineage>
</organism>
<comment type="caution">
    <text evidence="4">The sequence shown here is derived from an EMBL/GenBank/DDBJ whole genome shotgun (WGS) entry which is preliminary data.</text>
</comment>
<reference evidence="4 5" key="1">
    <citation type="submission" date="2018-03" db="EMBL/GenBank/DDBJ databases">
        <title>Whole genome analyses suggest that Burkholderia sensu lato contains two further novel genera in the rhizoxinica-symbiotica group Mycetohabitans gen. nov., and Trinickia gen. nov.: implications for the evolution of diazotrophy and nodulation in the Burkholderiaceae.</title>
        <authorList>
            <person name="Estrada De Los Santos P."/>
            <person name="Palmer M."/>
            <person name="Chavez-Ramirez B."/>
            <person name="Steenkamp E.T."/>
            <person name="Hirsch A.M."/>
            <person name="Manyaka P."/>
            <person name="Maluk M."/>
            <person name="Lafos M."/>
            <person name="Crook M."/>
            <person name="Gross E."/>
            <person name="Simon M.F."/>
            <person name="Bueno Dos Reis Junior F."/>
            <person name="Poole P.S."/>
            <person name="Venter S.N."/>
            <person name="James E.K."/>
        </authorList>
    </citation>
    <scope>NUCLEOTIDE SEQUENCE [LARGE SCALE GENOMIC DNA]</scope>
    <source>
        <strain evidence="4 5">JPY-366</strain>
    </source>
</reference>
<dbReference type="InterPro" id="IPR011990">
    <property type="entry name" value="TPR-like_helical_dom_sf"/>
</dbReference>
<evidence type="ECO:0000259" key="3">
    <source>
        <dbReference type="Pfam" id="PF13283"/>
    </source>
</evidence>
<keyword evidence="2" id="KW-0802">TPR repeat</keyword>
<dbReference type="RefSeq" id="WP_107148750.1">
    <property type="nucleotide sequence ID" value="NZ_PYUC01000001.1"/>
</dbReference>
<dbReference type="PANTHER" id="PTHR45586">
    <property type="entry name" value="TPR REPEAT-CONTAINING PROTEIN PA4667"/>
    <property type="match status" value="1"/>
</dbReference>
<dbReference type="Gene3D" id="1.25.40.10">
    <property type="entry name" value="Tetratricopeptide repeat domain"/>
    <property type="match status" value="2"/>
</dbReference>
<dbReference type="AlphaFoldDB" id="A0A2T3Y0R9"/>
<dbReference type="InterPro" id="IPR051012">
    <property type="entry name" value="CellSynth/LPSAsmb/PSIAsmb"/>
</dbReference>
<name>A0A2T3Y0R9_9BURK</name>
<keyword evidence="1" id="KW-0677">Repeat</keyword>
<dbReference type="SMART" id="SM00028">
    <property type="entry name" value="TPR"/>
    <property type="match status" value="3"/>
</dbReference>
<evidence type="ECO:0000256" key="1">
    <source>
        <dbReference type="ARBA" id="ARBA00022737"/>
    </source>
</evidence>
<dbReference type="InterPro" id="IPR025137">
    <property type="entry name" value="NfrA_C"/>
</dbReference>
<evidence type="ECO:0000256" key="2">
    <source>
        <dbReference type="ARBA" id="ARBA00022803"/>
    </source>
</evidence>
<dbReference type="Gene3D" id="1.25.40.1040">
    <property type="match status" value="1"/>
</dbReference>
<protein>
    <submittedName>
        <fullName evidence="4">Bacteriophage N4 adsorption protein A</fullName>
    </submittedName>
</protein>
<dbReference type="PANTHER" id="PTHR45586:SF1">
    <property type="entry name" value="LIPOPOLYSACCHARIDE ASSEMBLY PROTEIN B"/>
    <property type="match status" value="1"/>
</dbReference>
<dbReference type="InterPro" id="IPR019734">
    <property type="entry name" value="TPR_rpt"/>
</dbReference>
<evidence type="ECO:0000313" key="5">
    <source>
        <dbReference type="Proteomes" id="UP000240638"/>
    </source>
</evidence>